<reference evidence="3 4" key="1">
    <citation type="submission" date="2024-10" db="EMBL/GenBank/DDBJ databases">
        <authorList>
            <person name="Kim D."/>
        </authorList>
    </citation>
    <scope>NUCLEOTIDE SEQUENCE [LARGE SCALE GENOMIC DNA]</scope>
    <source>
        <strain evidence="3">Taebaek</strain>
    </source>
</reference>
<comment type="caution">
    <text evidence="3">The sequence shown here is derived from an EMBL/GenBank/DDBJ whole genome shotgun (WGS) entry which is preliminary data.</text>
</comment>
<protein>
    <submittedName>
        <fullName evidence="3">Uncharacterized protein</fullName>
    </submittedName>
</protein>
<organism evidence="3 4">
    <name type="scientific">Heterodera schachtii</name>
    <name type="common">Sugarbeet cyst nematode worm</name>
    <name type="synonym">Tylenchus schachtii</name>
    <dbReference type="NCBI Taxonomy" id="97005"/>
    <lineage>
        <taxon>Eukaryota</taxon>
        <taxon>Metazoa</taxon>
        <taxon>Ecdysozoa</taxon>
        <taxon>Nematoda</taxon>
        <taxon>Chromadorea</taxon>
        <taxon>Rhabditida</taxon>
        <taxon>Tylenchina</taxon>
        <taxon>Tylenchomorpha</taxon>
        <taxon>Tylenchoidea</taxon>
        <taxon>Heteroderidae</taxon>
        <taxon>Heteroderinae</taxon>
        <taxon>Heterodera</taxon>
    </lineage>
</organism>
<feature type="compositionally biased region" description="Polar residues" evidence="1">
    <location>
        <begin position="50"/>
        <end position="71"/>
    </location>
</feature>
<accession>A0ABD2IVD8</accession>
<feature type="signal peptide" evidence="2">
    <location>
        <begin position="1"/>
        <end position="23"/>
    </location>
</feature>
<feature type="chain" id="PRO_5044757927" evidence="2">
    <location>
        <begin position="24"/>
        <end position="548"/>
    </location>
</feature>
<keyword evidence="2" id="KW-0732">Signal</keyword>
<dbReference type="AlphaFoldDB" id="A0ABD2IVD8"/>
<sequence>MINFWRALHLIFTIAQIRTSSSTIGNVPIRAIGNISFGAAVGNGPATAVGNSQNADKNNNYLSANTNQNGPTDALGNGPADAVGTTDARANTNQNGSTDALGNGPADAVGTTDARANTNQNVPTDALGNGPADAVGTTDARDNNNVPKKRKQRETRLPPPTFPLRKRFIAALLASVEKESAKKAFSPDIKQNIEEETGGKTDQTEFVAENSINSSEICNSKCPECGWFDCHLTQPLKKHAPGDNCCYENFELQCCKGRDVVLPREKLVYHGRSKCFLRTPFCDEHTCVGEMTYYVVKKKTDDSVEINSIPYEPFPFDPRGCVDTQNAFVGERLHQRMDYQTGITKTVTELSFFTWEKWECSPCWWGICTKTLVDAQKGIEEFVCTCCNYEEFALTRWKWTDQCHYQADLINDLRCPKCNWMIRYSDDAFSCCDKEQLKNCTDMLQEVPADIAKMMEKIEKKNFTEVSYTISCEDLVKEKCPCGWANCKKRRGRAKNICCELDYDMVCCVGEQSKSAAKRVANDKTSAVFVLLLIASQLVMLRNTNANL</sequence>
<evidence type="ECO:0000313" key="4">
    <source>
        <dbReference type="Proteomes" id="UP001620645"/>
    </source>
</evidence>
<feature type="compositionally biased region" description="Polar residues" evidence="1">
    <location>
        <begin position="114"/>
        <end position="123"/>
    </location>
</feature>
<evidence type="ECO:0000313" key="3">
    <source>
        <dbReference type="EMBL" id="KAL3080168.1"/>
    </source>
</evidence>
<dbReference type="Proteomes" id="UP001620645">
    <property type="component" value="Unassembled WGS sequence"/>
</dbReference>
<evidence type="ECO:0000256" key="2">
    <source>
        <dbReference type="SAM" id="SignalP"/>
    </source>
</evidence>
<proteinExistence type="predicted"/>
<evidence type="ECO:0000256" key="1">
    <source>
        <dbReference type="SAM" id="MobiDB-lite"/>
    </source>
</evidence>
<name>A0ABD2IVD8_HETSC</name>
<keyword evidence="4" id="KW-1185">Reference proteome</keyword>
<gene>
    <name evidence="3" type="ORF">niasHS_013840</name>
</gene>
<feature type="region of interest" description="Disordered" evidence="1">
    <location>
        <begin position="50"/>
        <end position="161"/>
    </location>
</feature>
<dbReference type="EMBL" id="JBICCN010000297">
    <property type="protein sequence ID" value="KAL3080168.1"/>
    <property type="molecule type" value="Genomic_DNA"/>
</dbReference>
<feature type="compositionally biased region" description="Polar residues" evidence="1">
    <location>
        <begin position="88"/>
        <end position="100"/>
    </location>
</feature>